<evidence type="ECO:0000256" key="4">
    <source>
        <dbReference type="PROSITE-ProRule" id="PRU01343"/>
    </source>
</evidence>
<accession>A0A396HVI1</accession>
<dbReference type="Gramene" id="rna31275">
    <property type="protein sequence ID" value="RHN55974.1"/>
    <property type="gene ID" value="gene31275"/>
</dbReference>
<dbReference type="EMBL" id="PSQE01000005">
    <property type="protein sequence ID" value="RHN55974.1"/>
    <property type="molecule type" value="Genomic_DNA"/>
</dbReference>
<dbReference type="PROSITE" id="PS51999">
    <property type="entry name" value="ZF_GRF"/>
    <property type="match status" value="1"/>
</dbReference>
<dbReference type="Pfam" id="PF06839">
    <property type="entry name" value="Zn_ribbon_GRF"/>
    <property type="match status" value="1"/>
</dbReference>
<dbReference type="GO" id="GO:0008270">
    <property type="term" value="F:zinc ion binding"/>
    <property type="evidence" value="ECO:0007669"/>
    <property type="project" value="UniProtKB-KW"/>
</dbReference>
<protein>
    <submittedName>
        <fullName evidence="7">Putative transcription factor GRF family</fullName>
    </submittedName>
</protein>
<comment type="caution">
    <text evidence="7">The sequence shown here is derived from an EMBL/GenBank/DDBJ whole genome shotgun (WGS) entry which is preliminary data.</text>
</comment>
<evidence type="ECO:0000256" key="3">
    <source>
        <dbReference type="ARBA" id="ARBA00022833"/>
    </source>
</evidence>
<dbReference type="PANTHER" id="PTHR33248">
    <property type="entry name" value="ZINC ION-BINDING PROTEIN"/>
    <property type="match status" value="1"/>
</dbReference>
<dbReference type="AlphaFoldDB" id="A0A396HVI1"/>
<evidence type="ECO:0000259" key="6">
    <source>
        <dbReference type="PROSITE" id="PS51999"/>
    </source>
</evidence>
<gene>
    <name evidence="7" type="ORF">MtrunA17_Chr5g0424291</name>
</gene>
<name>A0A396HVI1_MEDTR</name>
<evidence type="ECO:0000256" key="2">
    <source>
        <dbReference type="ARBA" id="ARBA00022771"/>
    </source>
</evidence>
<evidence type="ECO:0000313" key="7">
    <source>
        <dbReference type="EMBL" id="RHN55974.1"/>
    </source>
</evidence>
<feature type="transmembrane region" description="Helical" evidence="5">
    <location>
        <begin position="107"/>
        <end position="130"/>
    </location>
</feature>
<evidence type="ECO:0000256" key="5">
    <source>
        <dbReference type="SAM" id="Phobius"/>
    </source>
</evidence>
<keyword evidence="5" id="KW-1133">Transmembrane helix</keyword>
<keyword evidence="5" id="KW-0812">Transmembrane</keyword>
<keyword evidence="1" id="KW-0479">Metal-binding</keyword>
<evidence type="ECO:0000256" key="1">
    <source>
        <dbReference type="ARBA" id="ARBA00022723"/>
    </source>
</evidence>
<keyword evidence="2 4" id="KW-0863">Zinc-finger</keyword>
<reference evidence="7" key="1">
    <citation type="journal article" date="2018" name="Nat. Plants">
        <title>Whole-genome landscape of Medicago truncatula symbiotic genes.</title>
        <authorList>
            <person name="Pecrix Y."/>
            <person name="Gamas P."/>
            <person name="Carrere S."/>
        </authorList>
    </citation>
    <scope>NUCLEOTIDE SEQUENCE</scope>
    <source>
        <tissue evidence="7">Leaves</tissue>
    </source>
</reference>
<sequence>MSKMSKQMGQSFGSVGSSMRRRVATECRCGEESVIRTVTDNTNPNCGKRFWGCKNYKNHYDKGCSFFKLLDEELTDERDLLIAKLQKKNAKLKHELEKTRNWLKMSLIFGLTCFAFCLVLGTVLICKISGSLSNMYLK</sequence>
<keyword evidence="3" id="KW-0862">Zinc</keyword>
<organism evidence="7">
    <name type="scientific">Medicago truncatula</name>
    <name type="common">Barrel medic</name>
    <name type="synonym">Medicago tribuloides</name>
    <dbReference type="NCBI Taxonomy" id="3880"/>
    <lineage>
        <taxon>Eukaryota</taxon>
        <taxon>Viridiplantae</taxon>
        <taxon>Streptophyta</taxon>
        <taxon>Embryophyta</taxon>
        <taxon>Tracheophyta</taxon>
        <taxon>Spermatophyta</taxon>
        <taxon>Magnoliopsida</taxon>
        <taxon>eudicotyledons</taxon>
        <taxon>Gunneridae</taxon>
        <taxon>Pentapetalae</taxon>
        <taxon>rosids</taxon>
        <taxon>fabids</taxon>
        <taxon>Fabales</taxon>
        <taxon>Fabaceae</taxon>
        <taxon>Papilionoideae</taxon>
        <taxon>50 kb inversion clade</taxon>
        <taxon>NPAAA clade</taxon>
        <taxon>Hologalegina</taxon>
        <taxon>IRL clade</taxon>
        <taxon>Trifolieae</taxon>
        <taxon>Medicago</taxon>
    </lineage>
</organism>
<keyword evidence="5" id="KW-0472">Membrane</keyword>
<dbReference type="InterPro" id="IPR010666">
    <property type="entry name" value="Znf_GRF"/>
</dbReference>
<proteinExistence type="predicted"/>
<dbReference type="Proteomes" id="UP000265566">
    <property type="component" value="Chromosome 5"/>
</dbReference>
<feature type="domain" description="GRF-type" evidence="6">
    <location>
        <begin position="27"/>
        <end position="73"/>
    </location>
</feature>